<dbReference type="InterPro" id="IPR001279">
    <property type="entry name" value="Metallo-B-lactamas"/>
</dbReference>
<dbReference type="InterPro" id="IPR036866">
    <property type="entry name" value="RibonucZ/Hydroxyglut_hydro"/>
</dbReference>
<dbReference type="RefSeq" id="WP_285045691.1">
    <property type="nucleotide sequence ID" value="NZ_JASOLC010000012.1"/>
</dbReference>
<evidence type="ECO:0000313" key="4">
    <source>
        <dbReference type="Proteomes" id="UP001240589"/>
    </source>
</evidence>
<dbReference type="SUPFAM" id="SSF56281">
    <property type="entry name" value="Metallo-hydrolase/oxidoreductase"/>
    <property type="match status" value="1"/>
</dbReference>
<protein>
    <submittedName>
        <fullName evidence="3">MBL fold metallo-hydrolase</fullName>
    </submittedName>
</protein>
<dbReference type="AlphaFoldDB" id="A0AAW6Z7T0"/>
<dbReference type="Gene3D" id="3.60.15.10">
    <property type="entry name" value="Ribonuclease Z/Hydroxyacylglutathione hydrolase-like"/>
    <property type="match status" value="1"/>
</dbReference>
<reference evidence="3" key="1">
    <citation type="submission" date="2023-05" db="EMBL/GenBank/DDBJ databases">
        <title>Genomic Catalog of Human Bladder Bacteria.</title>
        <authorList>
            <person name="Du J."/>
        </authorList>
    </citation>
    <scope>NUCLEOTIDE SEQUENCE</scope>
    <source>
        <strain evidence="3">UMB7974B</strain>
    </source>
</reference>
<accession>A0AAW6Z7T0</accession>
<name>A0AAW6Z7T0_NEIMU</name>
<evidence type="ECO:0000313" key="3">
    <source>
        <dbReference type="EMBL" id="MDK8361240.1"/>
    </source>
</evidence>
<dbReference type="PANTHER" id="PTHR15032">
    <property type="entry name" value="N-ACYL-PHOSPHATIDYLETHANOLAMINE-HYDROLYZING PHOSPHOLIPASE D"/>
    <property type="match status" value="1"/>
</dbReference>
<dbReference type="GO" id="GO:0005737">
    <property type="term" value="C:cytoplasm"/>
    <property type="evidence" value="ECO:0007669"/>
    <property type="project" value="TreeGrafter"/>
</dbReference>
<evidence type="ECO:0000256" key="1">
    <source>
        <dbReference type="SAM" id="SignalP"/>
    </source>
</evidence>
<proteinExistence type="predicted"/>
<sequence>MKHKKKLIALTAVCALFAYWLYPDQHPVYPASDHYDPKTQTFFNPEPQQKPTGLTGAFWKILTNPQATRPPKPLPTVKPDWQTFLAAPEGKSRFVWFGHSTLLMRIGGQTVITDPVFGNSVSPIPITMKRFQLAPAEIDELPPVDVILISHSHYDHLEKDSVQALNSKGNSHFIVSLGMGVLLKKWGVPQERITELDWWQSTERNGIRYTALPARHDSSRALTDHNQALWSSFAIEHGGEKFYFHGDSAQGSHFDKIAEKFNGFDIAFIENGQYSKHWPNNHLFPEQTARYAAQLAPKRFMPIHWGAYAMALHAWNEPLLQSIPLARSLGVNPLTPLMGQVFDADAATQDWFAEPLESSCCTVY</sequence>
<feature type="signal peptide" evidence="1">
    <location>
        <begin position="1"/>
        <end position="20"/>
    </location>
</feature>
<comment type="caution">
    <text evidence="3">The sequence shown here is derived from an EMBL/GenBank/DDBJ whole genome shotgun (WGS) entry which is preliminary data.</text>
</comment>
<dbReference type="PANTHER" id="PTHR15032:SF4">
    <property type="entry name" value="N-ACYL-PHOSPHATIDYLETHANOLAMINE-HYDROLYZING PHOSPHOLIPASE D"/>
    <property type="match status" value="1"/>
</dbReference>
<dbReference type="Pfam" id="PF12706">
    <property type="entry name" value="Lactamase_B_2"/>
    <property type="match status" value="1"/>
</dbReference>
<dbReference type="Proteomes" id="UP001240589">
    <property type="component" value="Unassembled WGS sequence"/>
</dbReference>
<gene>
    <name evidence="3" type="ORF">QP792_03290</name>
</gene>
<feature type="domain" description="Metallo-beta-lactamase" evidence="2">
    <location>
        <begin position="110"/>
        <end position="305"/>
    </location>
</feature>
<dbReference type="EMBL" id="JASPBL010000011">
    <property type="protein sequence ID" value="MDK8361240.1"/>
    <property type="molecule type" value="Genomic_DNA"/>
</dbReference>
<keyword evidence="1" id="KW-0732">Signal</keyword>
<organism evidence="3 4">
    <name type="scientific">Neisseria mucosa</name>
    <dbReference type="NCBI Taxonomy" id="488"/>
    <lineage>
        <taxon>Bacteria</taxon>
        <taxon>Pseudomonadati</taxon>
        <taxon>Pseudomonadota</taxon>
        <taxon>Betaproteobacteria</taxon>
        <taxon>Neisseriales</taxon>
        <taxon>Neisseriaceae</taxon>
        <taxon>Neisseria</taxon>
    </lineage>
</organism>
<evidence type="ECO:0000259" key="2">
    <source>
        <dbReference type="Pfam" id="PF12706"/>
    </source>
</evidence>
<feature type="chain" id="PRO_5043835108" evidence="1">
    <location>
        <begin position="21"/>
        <end position="364"/>
    </location>
</feature>